<protein>
    <submittedName>
        <fullName evidence="1">DUF1348-domain-containing protein</fullName>
    </submittedName>
</protein>
<proteinExistence type="predicted"/>
<evidence type="ECO:0000313" key="1">
    <source>
        <dbReference type="EMBL" id="KAF7335725.1"/>
    </source>
</evidence>
<keyword evidence="2" id="KW-1185">Reference proteome</keyword>
<gene>
    <name evidence="1" type="ORF">MVEN_02228000</name>
</gene>
<dbReference type="AlphaFoldDB" id="A0A8H7CFS9"/>
<dbReference type="Proteomes" id="UP000620124">
    <property type="component" value="Unassembled WGS sequence"/>
</dbReference>
<accession>A0A8H7CFS9</accession>
<evidence type="ECO:0000313" key="2">
    <source>
        <dbReference type="Proteomes" id="UP000620124"/>
    </source>
</evidence>
<dbReference type="PANTHER" id="PTHR31757:SF0">
    <property type="entry name" value="SLL0781 PROTEIN"/>
    <property type="match status" value="1"/>
</dbReference>
<dbReference type="OrthoDB" id="14527at2759"/>
<reference evidence="1" key="1">
    <citation type="submission" date="2020-05" db="EMBL/GenBank/DDBJ databases">
        <title>Mycena genomes resolve the evolution of fungal bioluminescence.</title>
        <authorList>
            <person name="Tsai I.J."/>
        </authorList>
    </citation>
    <scope>NUCLEOTIDE SEQUENCE</scope>
    <source>
        <strain evidence="1">CCC161011</strain>
    </source>
</reference>
<dbReference type="InterPro" id="IPR032710">
    <property type="entry name" value="NTF2-like_dom_sf"/>
</dbReference>
<dbReference type="Pfam" id="PF07080">
    <property type="entry name" value="DUF1348"/>
    <property type="match status" value="1"/>
</dbReference>
<dbReference type="Gene3D" id="3.10.450.50">
    <property type="match status" value="1"/>
</dbReference>
<dbReference type="InterPro" id="IPR009783">
    <property type="entry name" value="DUF1348"/>
</dbReference>
<sequence>MMNNFKGLNGVASQLKTVVRSRNSTGFAVCRSCHLLPRLPLSKRSKSPKISGTPATLRRFALRTPPDTIWRNRTIFAKGREEVVEFLTKKWQKEHHYRLRKDLFTFNDNKIAVQFFYEWNESPDGTGQWYRCYGLEDWTYDPSGLMRKRMMSGNDFPISPEERWFKDGVDVDSVVITERHL</sequence>
<comment type="caution">
    <text evidence="1">The sequence shown here is derived from an EMBL/GenBank/DDBJ whole genome shotgun (WGS) entry which is preliminary data.</text>
</comment>
<organism evidence="1 2">
    <name type="scientific">Mycena venus</name>
    <dbReference type="NCBI Taxonomy" id="2733690"/>
    <lineage>
        <taxon>Eukaryota</taxon>
        <taxon>Fungi</taxon>
        <taxon>Dikarya</taxon>
        <taxon>Basidiomycota</taxon>
        <taxon>Agaricomycotina</taxon>
        <taxon>Agaricomycetes</taxon>
        <taxon>Agaricomycetidae</taxon>
        <taxon>Agaricales</taxon>
        <taxon>Marasmiineae</taxon>
        <taxon>Mycenaceae</taxon>
        <taxon>Mycena</taxon>
    </lineage>
</organism>
<dbReference type="PANTHER" id="PTHR31757">
    <property type="entry name" value="SLL0781 PROTEIN"/>
    <property type="match status" value="1"/>
</dbReference>
<dbReference type="SUPFAM" id="SSF54427">
    <property type="entry name" value="NTF2-like"/>
    <property type="match status" value="1"/>
</dbReference>
<dbReference type="EMBL" id="JACAZI010000024">
    <property type="protein sequence ID" value="KAF7335725.1"/>
    <property type="molecule type" value="Genomic_DNA"/>
</dbReference>
<name>A0A8H7CFS9_9AGAR</name>